<keyword evidence="3" id="KW-1185">Reference proteome</keyword>
<reference evidence="3" key="1">
    <citation type="journal article" date="2019" name="Int. J. Syst. Evol. Microbiol.">
        <title>The Global Catalogue of Microorganisms (GCM) 10K type strain sequencing project: providing services to taxonomists for standard genome sequencing and annotation.</title>
        <authorList>
            <consortium name="The Broad Institute Genomics Platform"/>
            <consortium name="The Broad Institute Genome Sequencing Center for Infectious Disease"/>
            <person name="Wu L."/>
            <person name="Ma J."/>
        </authorList>
    </citation>
    <scope>NUCLEOTIDE SEQUENCE [LARGE SCALE GENOMIC DNA]</scope>
    <source>
        <strain evidence="3">JCM 13022</strain>
    </source>
</reference>
<name>A0ABP4FYT4_9PSEU</name>
<evidence type="ECO:0000259" key="1">
    <source>
        <dbReference type="PROSITE" id="PS51819"/>
    </source>
</evidence>
<dbReference type="CDD" id="cd07247">
    <property type="entry name" value="SgaA_N_like"/>
    <property type="match status" value="2"/>
</dbReference>
<accession>A0ABP4FYT4</accession>
<evidence type="ECO:0000313" key="3">
    <source>
        <dbReference type="Proteomes" id="UP001500467"/>
    </source>
</evidence>
<gene>
    <name evidence="2" type="ORF">GCM10009675_22570</name>
</gene>
<dbReference type="PROSITE" id="PS51819">
    <property type="entry name" value="VOC"/>
    <property type="match status" value="1"/>
</dbReference>
<sequence>MTMSDTTEPTAILAAGTPCWIELATPDEDVARAYYEQLFGWTFAVNRDPATVNHRYNIATLDGWEVGGMYQAGRNQPTGWVPHLAVSNAAATAEWVQHLGGVVTLGPVDIPGRGAIVHALDPSGAPVVFWQLTDSWTFARTLPGSFSGADLGTHDAGRADDFYDKLFGYASHQVGTDGIDYLEWRLGAEPVIYRYVLPPEQAGYSPHWMVYLQVDPHRGTDAVAGQSLMLGGSVITPPFDTPFGRIAVLADPGGAVFSVVDHSCPVDLGVGRAEVDDPYDD</sequence>
<dbReference type="InterPro" id="IPR029068">
    <property type="entry name" value="Glyas_Bleomycin-R_OHBP_Dase"/>
</dbReference>
<dbReference type="Proteomes" id="UP001500467">
    <property type="component" value="Unassembled WGS sequence"/>
</dbReference>
<dbReference type="SUPFAM" id="SSF54593">
    <property type="entry name" value="Glyoxalase/Bleomycin resistance protein/Dihydroxybiphenyl dioxygenase"/>
    <property type="match status" value="2"/>
</dbReference>
<dbReference type="RefSeq" id="WP_372493425.1">
    <property type="nucleotide sequence ID" value="NZ_BAAALM010000007.1"/>
</dbReference>
<dbReference type="Gene3D" id="3.10.180.10">
    <property type="entry name" value="2,3-Dihydroxybiphenyl 1,2-Dioxygenase, domain 1"/>
    <property type="match status" value="2"/>
</dbReference>
<dbReference type="EMBL" id="BAAALM010000007">
    <property type="protein sequence ID" value="GAA1204071.1"/>
    <property type="molecule type" value="Genomic_DNA"/>
</dbReference>
<comment type="caution">
    <text evidence="2">The sequence shown here is derived from an EMBL/GenBank/DDBJ whole genome shotgun (WGS) entry which is preliminary data.</text>
</comment>
<dbReference type="InterPro" id="IPR052164">
    <property type="entry name" value="Anthracycline_SecMetBiosynth"/>
</dbReference>
<feature type="domain" description="VOC" evidence="1">
    <location>
        <begin position="17"/>
        <end position="132"/>
    </location>
</feature>
<evidence type="ECO:0000313" key="2">
    <source>
        <dbReference type="EMBL" id="GAA1204071.1"/>
    </source>
</evidence>
<dbReference type="PANTHER" id="PTHR33993:SF14">
    <property type="entry name" value="GB|AAF24581.1"/>
    <property type="match status" value="1"/>
</dbReference>
<organism evidence="2 3">
    <name type="scientific">Prauserella alba</name>
    <dbReference type="NCBI Taxonomy" id="176898"/>
    <lineage>
        <taxon>Bacteria</taxon>
        <taxon>Bacillati</taxon>
        <taxon>Actinomycetota</taxon>
        <taxon>Actinomycetes</taxon>
        <taxon>Pseudonocardiales</taxon>
        <taxon>Pseudonocardiaceae</taxon>
        <taxon>Prauserella</taxon>
    </lineage>
</organism>
<dbReference type="PANTHER" id="PTHR33993">
    <property type="entry name" value="GLYOXALASE-RELATED"/>
    <property type="match status" value="1"/>
</dbReference>
<dbReference type="InterPro" id="IPR037523">
    <property type="entry name" value="VOC_core"/>
</dbReference>
<protein>
    <submittedName>
        <fullName evidence="2">VOC family protein</fullName>
    </submittedName>
</protein>
<proteinExistence type="predicted"/>